<evidence type="ECO:0000313" key="1">
    <source>
        <dbReference type="EMBL" id="CAD2214767.1"/>
    </source>
</evidence>
<keyword evidence="2" id="KW-1185">Reference proteome</keyword>
<protein>
    <recommendedName>
        <fullName evidence="3">Roadblock/LAMTOR2 domain-containing protein</fullName>
    </recommendedName>
</protein>
<name>S9VJL5_9TRYP</name>
<dbReference type="OrthoDB" id="275011at2759"/>
<dbReference type="Proteomes" id="UP000515908">
    <property type="component" value="Chromosome 04"/>
</dbReference>
<sequence length="101" mass="11125">MSNLGTQLNSIKEELLSQGVNHFAFISEVGEVLECCGEFESKDKLQLAYTIAQQTRSLLSAGETLKRVTMTFDEVVYIVVTAVQEGVTYTVVARRPLSHGV</sequence>
<organism evidence="1 2">
    <name type="scientific">Angomonas deanei</name>
    <dbReference type="NCBI Taxonomy" id="59799"/>
    <lineage>
        <taxon>Eukaryota</taxon>
        <taxon>Discoba</taxon>
        <taxon>Euglenozoa</taxon>
        <taxon>Kinetoplastea</taxon>
        <taxon>Metakinetoplastina</taxon>
        <taxon>Trypanosomatida</taxon>
        <taxon>Trypanosomatidae</taxon>
        <taxon>Strigomonadinae</taxon>
        <taxon>Angomonas</taxon>
    </lineage>
</organism>
<dbReference type="AlphaFoldDB" id="S9VJL5"/>
<reference evidence="1 2" key="1">
    <citation type="submission" date="2020-08" db="EMBL/GenBank/DDBJ databases">
        <authorList>
            <person name="Newling K."/>
            <person name="Davey J."/>
            <person name="Forrester S."/>
        </authorList>
    </citation>
    <scope>NUCLEOTIDE SEQUENCE [LARGE SCALE GENOMIC DNA]</scope>
    <source>
        <strain evidence="2">Crithidia deanei Carvalho (ATCC PRA-265)</strain>
    </source>
</reference>
<evidence type="ECO:0000313" key="2">
    <source>
        <dbReference type="Proteomes" id="UP000515908"/>
    </source>
</evidence>
<accession>S9VJL5</accession>
<evidence type="ECO:0008006" key="3">
    <source>
        <dbReference type="Google" id="ProtNLM"/>
    </source>
</evidence>
<dbReference type="EMBL" id="LR877148">
    <property type="protein sequence ID" value="CAD2214767.1"/>
    <property type="molecule type" value="Genomic_DNA"/>
</dbReference>
<proteinExistence type="predicted"/>
<gene>
    <name evidence="1" type="ORF">ADEAN_000221800</name>
</gene>
<dbReference type="VEuPathDB" id="TriTrypDB:ADEAN_000221800"/>